<organism evidence="2 3">
    <name type="scientific">Luteococcus sanguinis</name>
    <dbReference type="NCBI Taxonomy" id="174038"/>
    <lineage>
        <taxon>Bacteria</taxon>
        <taxon>Bacillati</taxon>
        <taxon>Actinomycetota</taxon>
        <taxon>Actinomycetes</taxon>
        <taxon>Propionibacteriales</taxon>
        <taxon>Propionibacteriaceae</taxon>
        <taxon>Luteococcus</taxon>
    </lineage>
</organism>
<evidence type="ECO:0000256" key="1">
    <source>
        <dbReference type="SAM" id="SignalP"/>
    </source>
</evidence>
<feature type="signal peptide" evidence="1">
    <location>
        <begin position="1"/>
        <end position="24"/>
    </location>
</feature>
<accession>A0ABW1X5G9</accession>
<sequence>MNTRSLAVAALAAALLGVGSMVHTDQPPATHVQIVQAAGNRMSTAQVAESADHVLVADVVRLLGTDTGSGLPRTRFEVTVLGNLFGSLPRTVEVMQVGGADTADHRLVLVEGDRTLAPGDRVLLATRTTAAGLQVIPAAGNRRLDVTLPWELHPAVQMMRTALSNRS</sequence>
<comment type="caution">
    <text evidence="2">The sequence shown here is derived from an EMBL/GenBank/DDBJ whole genome shotgun (WGS) entry which is preliminary data.</text>
</comment>
<dbReference type="EMBL" id="JBHSUA010000024">
    <property type="protein sequence ID" value="MFC6397863.1"/>
    <property type="molecule type" value="Genomic_DNA"/>
</dbReference>
<keyword evidence="3" id="KW-1185">Reference proteome</keyword>
<proteinExistence type="predicted"/>
<name>A0ABW1X5G9_9ACTN</name>
<evidence type="ECO:0008006" key="4">
    <source>
        <dbReference type="Google" id="ProtNLM"/>
    </source>
</evidence>
<evidence type="ECO:0000313" key="3">
    <source>
        <dbReference type="Proteomes" id="UP001596266"/>
    </source>
</evidence>
<evidence type="ECO:0000313" key="2">
    <source>
        <dbReference type="EMBL" id="MFC6397863.1"/>
    </source>
</evidence>
<gene>
    <name evidence="2" type="ORF">ACFP57_12850</name>
</gene>
<feature type="chain" id="PRO_5045575028" description="SAF domain-containing protein" evidence="1">
    <location>
        <begin position="25"/>
        <end position="167"/>
    </location>
</feature>
<protein>
    <recommendedName>
        <fullName evidence="4">SAF domain-containing protein</fullName>
    </recommendedName>
</protein>
<dbReference type="Proteomes" id="UP001596266">
    <property type="component" value="Unassembled WGS sequence"/>
</dbReference>
<dbReference type="RefSeq" id="WP_343886924.1">
    <property type="nucleotide sequence ID" value="NZ_BAAAKI010000025.1"/>
</dbReference>
<reference evidence="3" key="1">
    <citation type="journal article" date="2019" name="Int. J. Syst. Evol. Microbiol.">
        <title>The Global Catalogue of Microorganisms (GCM) 10K type strain sequencing project: providing services to taxonomists for standard genome sequencing and annotation.</title>
        <authorList>
            <consortium name="The Broad Institute Genomics Platform"/>
            <consortium name="The Broad Institute Genome Sequencing Center for Infectious Disease"/>
            <person name="Wu L."/>
            <person name="Ma J."/>
        </authorList>
    </citation>
    <scope>NUCLEOTIDE SEQUENCE [LARGE SCALE GENOMIC DNA]</scope>
    <source>
        <strain evidence="3">CGMCC 1.15277</strain>
    </source>
</reference>
<keyword evidence="1" id="KW-0732">Signal</keyword>